<dbReference type="PROSITE" id="PS00018">
    <property type="entry name" value="EF_HAND_1"/>
    <property type="match status" value="1"/>
</dbReference>
<dbReference type="GO" id="GO:0051896">
    <property type="term" value="P:regulation of phosphatidylinositol 3-kinase/protein kinase B signal transduction"/>
    <property type="evidence" value="ECO:0007669"/>
    <property type="project" value="TreeGrafter"/>
</dbReference>
<dbReference type="InterPro" id="IPR011992">
    <property type="entry name" value="EF-hand-dom_pair"/>
</dbReference>
<dbReference type="PANTHER" id="PTHR11639:SF26">
    <property type="entry name" value="CORNULIN"/>
    <property type="match status" value="1"/>
</dbReference>
<protein>
    <submittedName>
        <fullName evidence="6">Cornulin isoform X1</fullName>
    </submittedName>
</protein>
<feature type="compositionally biased region" description="Polar residues" evidence="3">
    <location>
        <begin position="568"/>
        <end position="588"/>
    </location>
</feature>
<feature type="domain" description="EF-hand" evidence="4">
    <location>
        <begin position="63"/>
        <end position="98"/>
    </location>
</feature>
<dbReference type="InterPro" id="IPR002048">
    <property type="entry name" value="EF_hand_dom"/>
</dbReference>
<feature type="compositionally biased region" description="Polar residues" evidence="3">
    <location>
        <begin position="365"/>
        <end position="412"/>
    </location>
</feature>
<feature type="compositionally biased region" description="Polar residues" evidence="3">
    <location>
        <begin position="169"/>
        <end position="178"/>
    </location>
</feature>
<dbReference type="GO" id="GO:0005615">
    <property type="term" value="C:extracellular space"/>
    <property type="evidence" value="ECO:0007669"/>
    <property type="project" value="TreeGrafter"/>
</dbReference>
<feature type="compositionally biased region" description="Low complexity" evidence="3">
    <location>
        <begin position="148"/>
        <end position="168"/>
    </location>
</feature>
<dbReference type="AlphaFoldDB" id="A0A7E6CYB6"/>
<feature type="compositionally biased region" description="Low complexity" evidence="3">
    <location>
        <begin position="240"/>
        <end position="255"/>
    </location>
</feature>
<accession>A0A7E6CYB6</accession>
<dbReference type="GO" id="GO:0005509">
    <property type="term" value="F:calcium ion binding"/>
    <property type="evidence" value="ECO:0007669"/>
    <property type="project" value="InterPro"/>
</dbReference>
<dbReference type="GO" id="GO:1902808">
    <property type="term" value="P:positive regulation of cell cycle G1/S phase transition"/>
    <property type="evidence" value="ECO:0007669"/>
    <property type="project" value="TreeGrafter"/>
</dbReference>
<dbReference type="PANTHER" id="PTHR11639">
    <property type="entry name" value="S100 CALCIUM-BINDING PROTEIN"/>
    <property type="match status" value="1"/>
</dbReference>
<dbReference type="Gene3D" id="1.10.238.10">
    <property type="entry name" value="EF-hand"/>
    <property type="match status" value="1"/>
</dbReference>
<feature type="region of interest" description="Disordered" evidence="3">
    <location>
        <begin position="105"/>
        <end position="649"/>
    </location>
</feature>
<feature type="compositionally biased region" description="Polar residues" evidence="3">
    <location>
        <begin position="540"/>
        <end position="558"/>
    </location>
</feature>
<dbReference type="SUPFAM" id="SSF47473">
    <property type="entry name" value="EF-hand"/>
    <property type="match status" value="1"/>
</dbReference>
<evidence type="ECO:0000313" key="6">
    <source>
        <dbReference type="RefSeq" id="XP_035871084.1"/>
    </source>
</evidence>
<dbReference type="OrthoDB" id="9451669at2759"/>
<proteinExistence type="predicted"/>
<feature type="compositionally biased region" description="Polar residues" evidence="3">
    <location>
        <begin position="260"/>
        <end position="273"/>
    </location>
</feature>
<feature type="compositionally biased region" description="Polar residues" evidence="3">
    <location>
        <begin position="420"/>
        <end position="467"/>
    </location>
</feature>
<feature type="compositionally biased region" description="Polar residues" evidence="3">
    <location>
        <begin position="310"/>
        <end position="328"/>
    </location>
</feature>
<feature type="compositionally biased region" description="Basic and acidic residues" evidence="3">
    <location>
        <begin position="274"/>
        <end position="283"/>
    </location>
</feature>
<dbReference type="CDD" id="cd00213">
    <property type="entry name" value="S-100"/>
    <property type="match status" value="1"/>
</dbReference>
<evidence type="ECO:0000256" key="3">
    <source>
        <dbReference type="SAM" id="MobiDB-lite"/>
    </source>
</evidence>
<dbReference type="InterPro" id="IPR034325">
    <property type="entry name" value="S-100_dom"/>
</dbReference>
<feature type="compositionally biased region" description="Basic and acidic residues" evidence="3">
    <location>
        <begin position="206"/>
        <end position="223"/>
    </location>
</feature>
<dbReference type="RefSeq" id="XP_035871084.1">
    <property type="nucleotide sequence ID" value="XM_036015191.1"/>
</dbReference>
<dbReference type="InterPro" id="IPR018247">
    <property type="entry name" value="EF_Hand_1_Ca_BS"/>
</dbReference>
<dbReference type="FunCoup" id="A0A7E6CYB6">
    <property type="interactions" value="44"/>
</dbReference>
<dbReference type="Pfam" id="PF01023">
    <property type="entry name" value="S_100"/>
    <property type="match status" value="1"/>
</dbReference>
<evidence type="ECO:0000256" key="1">
    <source>
        <dbReference type="ARBA" id="ARBA00022723"/>
    </source>
</evidence>
<evidence type="ECO:0000256" key="2">
    <source>
        <dbReference type="ARBA" id="ARBA00022837"/>
    </source>
</evidence>
<gene>
    <name evidence="6" type="primary">CRNN</name>
</gene>
<keyword evidence="1" id="KW-0479">Metal-binding</keyword>
<name>A0A7E6CYB6_9CHIR</name>
<dbReference type="GO" id="GO:0046914">
    <property type="term" value="F:transition metal ion binding"/>
    <property type="evidence" value="ECO:0007669"/>
    <property type="project" value="InterPro"/>
</dbReference>
<dbReference type="SMART" id="SM01394">
    <property type="entry name" value="S_100"/>
    <property type="match status" value="1"/>
</dbReference>
<feature type="compositionally biased region" description="Basic and acidic residues" evidence="3">
    <location>
        <begin position="596"/>
        <end position="618"/>
    </location>
</feature>
<dbReference type="SMART" id="SM00054">
    <property type="entry name" value="EFh"/>
    <property type="match status" value="1"/>
</dbReference>
<dbReference type="PROSITE" id="PS50222">
    <property type="entry name" value="EF_HAND_2"/>
    <property type="match status" value="1"/>
</dbReference>
<dbReference type="Proteomes" id="UP000504628">
    <property type="component" value="Chromosome 14"/>
</dbReference>
<dbReference type="GO" id="GO:0071345">
    <property type="term" value="P:cellular response to cytokine stimulus"/>
    <property type="evidence" value="ECO:0007669"/>
    <property type="project" value="TreeGrafter"/>
</dbReference>
<keyword evidence="5" id="KW-1185">Reference proteome</keyword>
<sequence length="662" mass="72921">MRPTQLRVSSWTPKMPQLLRNINGIIDAFQRYARTEGNCSVLTRGELKRLLEQEFADVIVKPHDPATVDEVLRLLDEDHTGTVEFKEFLVLVFKVAQACFKTLSESPEGVCGPQESGSFPSGALPELGERQRSVTEVGSTGERQRQEGSSGRQSRQAARGQGRTGTQTHGQDISSSQVSHHDRQYESQRQDKESLQTQARGNVEPTQREGEDQSPQTRERVSERQSQTGEQTRAPQASETVTRTITETQTGATETKGQDRSQTQEPTHSQTRVTETRSQDRSQTRPTVTGGQVQTQGSATETVEQDRSQRTGNTSTQPQEPTHGQTRVTETRSQDRSQTRPTVTGGQVQTQGSATETVEQDRSQRTGNTSTQPQEPTHGQTRVTETCSQDRSQTRPTVTGGQVQTQGSATETVEQDRSQRTGNTSTQPQEPTHSQTRVTETCSQDRSQTRPTVTGGQVQTQGSATETVEQDRSQRTGNTSTQPQEPTHGQTRVTETCSQDRSQTRHTVTGGHVQTESGSHIQNMNQDRSQTPRHIGAGEQGQTQLQPSSGQRCTQMSSYEAEEPTRGGQAQSGTSTLTGRQDYSSTHPRGSVMGGKGEREPSVVKQEEWADDHTRETAIQRQAQGSLHTGKPSVQGPEAAQPEEKRGFTARQLYSYFKSNKP</sequence>
<feature type="compositionally biased region" description="Polar residues" evidence="3">
    <location>
        <begin position="339"/>
        <end position="357"/>
    </location>
</feature>
<feature type="compositionally biased region" description="Basic and acidic residues" evidence="3">
    <location>
        <begin position="329"/>
        <end position="338"/>
    </location>
</feature>
<dbReference type="GeneID" id="114488730"/>
<reference evidence="6" key="1">
    <citation type="submission" date="2025-08" db="UniProtKB">
        <authorList>
            <consortium name="RefSeq"/>
        </authorList>
    </citation>
    <scope>IDENTIFICATION</scope>
    <source>
        <tissue evidence="6">Muscle</tissue>
    </source>
</reference>
<feature type="compositionally biased region" description="Polar residues" evidence="3">
    <location>
        <begin position="284"/>
        <end position="302"/>
    </location>
</feature>
<organism evidence="5 6">
    <name type="scientific">Phyllostomus discolor</name>
    <name type="common">pale spear-nosed bat</name>
    <dbReference type="NCBI Taxonomy" id="89673"/>
    <lineage>
        <taxon>Eukaryota</taxon>
        <taxon>Metazoa</taxon>
        <taxon>Chordata</taxon>
        <taxon>Craniata</taxon>
        <taxon>Vertebrata</taxon>
        <taxon>Euteleostomi</taxon>
        <taxon>Mammalia</taxon>
        <taxon>Eutheria</taxon>
        <taxon>Laurasiatheria</taxon>
        <taxon>Chiroptera</taxon>
        <taxon>Yangochiroptera</taxon>
        <taxon>Phyllostomidae</taxon>
        <taxon>Phyllostominae</taxon>
        <taxon>Phyllostomus</taxon>
    </lineage>
</organism>
<evidence type="ECO:0000259" key="4">
    <source>
        <dbReference type="PROSITE" id="PS50222"/>
    </source>
</evidence>
<dbReference type="GO" id="GO:0048306">
    <property type="term" value="F:calcium-dependent protein binding"/>
    <property type="evidence" value="ECO:0007669"/>
    <property type="project" value="TreeGrafter"/>
</dbReference>
<feature type="compositionally biased region" description="Polar residues" evidence="3">
    <location>
        <begin position="475"/>
        <end position="529"/>
    </location>
</feature>
<dbReference type="KEGG" id="pdic:114488730"/>
<dbReference type="InParanoid" id="A0A7E6CYB6"/>
<dbReference type="InterPro" id="IPR013787">
    <property type="entry name" value="S100_Ca-bd_sub"/>
</dbReference>
<feature type="compositionally biased region" description="Polar residues" evidence="3">
    <location>
        <begin position="224"/>
        <end position="239"/>
    </location>
</feature>
<evidence type="ECO:0000313" key="5">
    <source>
        <dbReference type="Proteomes" id="UP000504628"/>
    </source>
</evidence>
<keyword evidence="2" id="KW-0106">Calcium</keyword>
<feature type="compositionally biased region" description="Basic and acidic residues" evidence="3">
    <location>
        <begin position="179"/>
        <end position="194"/>
    </location>
</feature>
<dbReference type="CTD" id="49860"/>